<accession>A0A1G7L7S0</accession>
<evidence type="ECO:0000313" key="3">
    <source>
        <dbReference type="Proteomes" id="UP000198863"/>
    </source>
</evidence>
<dbReference type="OrthoDB" id="5188688at2"/>
<keyword evidence="1" id="KW-0472">Membrane</keyword>
<dbReference type="RefSeq" id="WP_091056717.1">
    <property type="nucleotide sequence ID" value="NZ_FNCF01000001.1"/>
</dbReference>
<dbReference type="AlphaFoldDB" id="A0A1G7L7S0"/>
<dbReference type="EMBL" id="FNCF01000001">
    <property type="protein sequence ID" value="SDF45374.1"/>
    <property type="molecule type" value="Genomic_DNA"/>
</dbReference>
<protein>
    <recommendedName>
        <fullName evidence="4">PH domain-containing protein</fullName>
    </recommendedName>
</protein>
<feature type="transmembrane region" description="Helical" evidence="1">
    <location>
        <begin position="39"/>
        <end position="60"/>
    </location>
</feature>
<evidence type="ECO:0000256" key="1">
    <source>
        <dbReference type="SAM" id="Phobius"/>
    </source>
</evidence>
<evidence type="ECO:0000313" key="2">
    <source>
        <dbReference type="EMBL" id="SDF45374.1"/>
    </source>
</evidence>
<proteinExistence type="predicted"/>
<keyword evidence="3" id="KW-1185">Reference proteome</keyword>
<keyword evidence="1" id="KW-1133">Transmembrane helix</keyword>
<gene>
    <name evidence="2" type="ORF">SAMN05660324_0161</name>
</gene>
<evidence type="ECO:0008006" key="4">
    <source>
        <dbReference type="Google" id="ProtNLM"/>
    </source>
</evidence>
<name>A0A1G7L7S0_9ACTN</name>
<keyword evidence="1" id="KW-0812">Transmembrane</keyword>
<feature type="transmembrane region" description="Helical" evidence="1">
    <location>
        <begin position="12"/>
        <end position="33"/>
    </location>
</feature>
<sequence>MTVVDLRQPTLSLVLLAASYVVAVGMVVSVLSFGEDSGFFPYVFVAAVVGITTANTARALSRARTDDQGRLVVRNWFRTTVLQRSDVDRVMTDRAGGPGSLRRIQLLLPDGSGLPLVATEAIPFPGSRQRLEEQAEQLRAWAAGR</sequence>
<organism evidence="2 3">
    <name type="scientific">Klenkia brasiliensis</name>
    <dbReference type="NCBI Taxonomy" id="333142"/>
    <lineage>
        <taxon>Bacteria</taxon>
        <taxon>Bacillati</taxon>
        <taxon>Actinomycetota</taxon>
        <taxon>Actinomycetes</taxon>
        <taxon>Geodermatophilales</taxon>
        <taxon>Geodermatophilaceae</taxon>
        <taxon>Klenkia</taxon>
    </lineage>
</organism>
<dbReference type="Proteomes" id="UP000198863">
    <property type="component" value="Unassembled WGS sequence"/>
</dbReference>
<reference evidence="3" key="1">
    <citation type="submission" date="2016-10" db="EMBL/GenBank/DDBJ databases">
        <authorList>
            <person name="Varghese N."/>
            <person name="Submissions S."/>
        </authorList>
    </citation>
    <scope>NUCLEOTIDE SEQUENCE [LARGE SCALE GENOMIC DNA]</scope>
    <source>
        <strain evidence="3">DSM 44526</strain>
    </source>
</reference>